<gene>
    <name evidence="2" type="ORF">ERS852498_02396</name>
</gene>
<keyword evidence="1" id="KW-0812">Transmembrane</keyword>
<protein>
    <submittedName>
        <fullName evidence="2">Uncharacterized protein</fullName>
    </submittedName>
</protein>
<keyword evidence="1" id="KW-1133">Transmembrane helix</keyword>
<evidence type="ECO:0000313" key="3">
    <source>
        <dbReference type="Proteomes" id="UP000095709"/>
    </source>
</evidence>
<dbReference type="RefSeq" id="WP_055267312.1">
    <property type="nucleotide sequence ID" value="NZ_CZAL01000013.1"/>
</dbReference>
<keyword evidence="1" id="KW-0472">Membrane</keyword>
<accession>A0A174PVY8</accession>
<organism evidence="2 3">
    <name type="scientific">Fusicatenibacter saccharivorans</name>
    <dbReference type="NCBI Taxonomy" id="1150298"/>
    <lineage>
        <taxon>Bacteria</taxon>
        <taxon>Bacillati</taxon>
        <taxon>Bacillota</taxon>
        <taxon>Clostridia</taxon>
        <taxon>Lachnospirales</taxon>
        <taxon>Lachnospiraceae</taxon>
        <taxon>Fusicatenibacter</taxon>
    </lineage>
</organism>
<dbReference type="Proteomes" id="UP000095709">
    <property type="component" value="Unassembled WGS sequence"/>
</dbReference>
<proteinExistence type="predicted"/>
<name>A0A174PVY8_9FIRM</name>
<sequence length="117" mass="13209">MELMNVLSQIPLPVVVAVVTVLVIVTLVCVYQYTKMKGLDGIRGDVYQLILKAEHVYNASGQGEQKLKWVVQQARSLLPRWLQVIVSEEMLIKVIEEWFAAVKDLLDDGKVNGSRKN</sequence>
<feature type="transmembrane region" description="Helical" evidence="1">
    <location>
        <begin position="12"/>
        <end position="33"/>
    </location>
</feature>
<evidence type="ECO:0000313" key="2">
    <source>
        <dbReference type="EMBL" id="CUP62029.1"/>
    </source>
</evidence>
<dbReference type="EMBL" id="CZAL01000013">
    <property type="protein sequence ID" value="CUP62029.1"/>
    <property type="molecule type" value="Genomic_DNA"/>
</dbReference>
<reference evidence="2 3" key="1">
    <citation type="submission" date="2015-09" db="EMBL/GenBank/DDBJ databases">
        <authorList>
            <consortium name="Pathogen Informatics"/>
        </authorList>
    </citation>
    <scope>NUCLEOTIDE SEQUENCE [LARGE SCALE GENOMIC DNA]</scope>
    <source>
        <strain evidence="2 3">2789STDY5834885</strain>
    </source>
</reference>
<evidence type="ECO:0000256" key="1">
    <source>
        <dbReference type="SAM" id="Phobius"/>
    </source>
</evidence>
<dbReference type="AlphaFoldDB" id="A0A174PVY8"/>